<dbReference type="PANTHER" id="PTHR30296:SF0">
    <property type="entry name" value="LACTATE UTILIZATION PROTEIN A"/>
    <property type="match status" value="1"/>
</dbReference>
<dbReference type="Pfam" id="PF02754">
    <property type="entry name" value="CCG"/>
    <property type="match status" value="2"/>
</dbReference>
<feature type="domain" description="Cysteine-rich" evidence="1">
    <location>
        <begin position="150"/>
        <end position="238"/>
    </location>
</feature>
<dbReference type="GO" id="GO:0005829">
    <property type="term" value="C:cytosol"/>
    <property type="evidence" value="ECO:0007669"/>
    <property type="project" value="TreeGrafter"/>
</dbReference>
<evidence type="ECO:0000259" key="1">
    <source>
        <dbReference type="Pfam" id="PF02754"/>
    </source>
</evidence>
<sequence length="279" mass="30496">MFVKRVQLFVTCLADLVHPQAAIAAVHVLERRHVSVEFPENQTCCGQFSYNAGYHHEAAILARHFLTVFEASSHGESPDIVSLSGSCAAMVIQTYPQLLYEDALAQGASEDVAEHWKQRAVQLGERLHEWSMWLNQHCSSEPATTPKIPVAYHLGCHMRRLLPGAPDAAQILGHYGIEALEPDDAEQCCGFGGTYSVTEPVISTTLADDKLQHIDHLRESTGALCLTSADLGCLLHLKGRLIRQGSQFPACHVAELVDLADQKRLSVEQIQAAGLKGGQ</sequence>
<dbReference type="Proteomes" id="UP000192660">
    <property type="component" value="Unassembled WGS sequence"/>
</dbReference>
<protein>
    <submittedName>
        <fullName evidence="2">L-lactate dehydrogenase complex protein LldE</fullName>
    </submittedName>
</protein>
<keyword evidence="3" id="KW-1185">Reference proteome</keyword>
<dbReference type="OrthoDB" id="9794954at2"/>
<reference evidence="3" key="1">
    <citation type="submission" date="2017-04" db="EMBL/GenBank/DDBJ databases">
        <authorList>
            <person name="Varghese N."/>
            <person name="Submissions S."/>
        </authorList>
    </citation>
    <scope>NUCLEOTIDE SEQUENCE [LARGE SCALE GENOMIC DNA]</scope>
    <source>
        <strain evidence="3">DSM 9293</strain>
    </source>
</reference>
<organism evidence="2 3">
    <name type="scientific">Sulfobacillus thermosulfidooxidans (strain DSM 9293 / VKM B-1269 / AT-1)</name>
    <dbReference type="NCBI Taxonomy" id="929705"/>
    <lineage>
        <taxon>Bacteria</taxon>
        <taxon>Bacillati</taxon>
        <taxon>Bacillota</taxon>
        <taxon>Clostridia</taxon>
        <taxon>Eubacteriales</taxon>
        <taxon>Clostridiales Family XVII. Incertae Sedis</taxon>
        <taxon>Sulfobacillus</taxon>
    </lineage>
</organism>
<evidence type="ECO:0000313" key="3">
    <source>
        <dbReference type="Proteomes" id="UP000192660"/>
    </source>
</evidence>
<dbReference type="InterPro" id="IPR004017">
    <property type="entry name" value="Cys_rich_dom"/>
</dbReference>
<dbReference type="EMBL" id="FWWY01000001">
    <property type="protein sequence ID" value="SMC04685.1"/>
    <property type="molecule type" value="Genomic_DNA"/>
</dbReference>
<evidence type="ECO:0000313" key="2">
    <source>
        <dbReference type="EMBL" id="SMC04685.1"/>
    </source>
</evidence>
<gene>
    <name evidence="2" type="ORF">SAMN00768000_1784</name>
</gene>
<proteinExistence type="predicted"/>
<dbReference type="GO" id="GO:0016491">
    <property type="term" value="F:oxidoreductase activity"/>
    <property type="evidence" value="ECO:0007669"/>
    <property type="project" value="UniProtKB-ARBA"/>
</dbReference>
<feature type="domain" description="Cysteine-rich" evidence="1">
    <location>
        <begin position="6"/>
        <end position="91"/>
    </location>
</feature>
<dbReference type="PANTHER" id="PTHR30296">
    <property type="entry name" value="UNCHARACTERIZED PROTEIN YKGE"/>
    <property type="match status" value="1"/>
</dbReference>
<accession>A0A1W1WEL8</accession>
<name>A0A1W1WEL8_SULTA</name>
<dbReference type="AlphaFoldDB" id="A0A1W1WEL8"/>